<dbReference type="InterPro" id="IPR029044">
    <property type="entry name" value="Nucleotide-diphossugar_trans"/>
</dbReference>
<reference evidence="4 5" key="1">
    <citation type="submission" date="2019-12" db="EMBL/GenBank/DDBJ databases">
        <title>Roseobacter cerasinus sp. nov., isolated from seawater around aquaculture.</title>
        <authorList>
            <person name="Muramatsu S."/>
            <person name="Takabe Y."/>
            <person name="Mori K."/>
            <person name="Takaichi S."/>
            <person name="Hanada S."/>
        </authorList>
    </citation>
    <scope>NUCLEOTIDE SEQUENCE [LARGE SCALE GENOMIC DNA]</scope>
    <source>
        <strain evidence="4 5">AI77</strain>
    </source>
</reference>
<evidence type="ECO:0000313" key="5">
    <source>
        <dbReference type="Proteomes" id="UP000436522"/>
    </source>
</evidence>
<dbReference type="SUPFAM" id="SSF53448">
    <property type="entry name" value="Nucleotide-diphospho-sugar transferases"/>
    <property type="match status" value="1"/>
</dbReference>
<gene>
    <name evidence="4" type="ORF">So717_04620</name>
</gene>
<dbReference type="Pfam" id="PF13704">
    <property type="entry name" value="Glyco_tranf_2_4"/>
    <property type="match status" value="1"/>
</dbReference>
<organism evidence="4 5">
    <name type="scientific">Roseobacter cerasinus</name>
    <dbReference type="NCBI Taxonomy" id="2602289"/>
    <lineage>
        <taxon>Bacteria</taxon>
        <taxon>Pseudomonadati</taxon>
        <taxon>Pseudomonadota</taxon>
        <taxon>Alphaproteobacteria</taxon>
        <taxon>Rhodobacterales</taxon>
        <taxon>Roseobacteraceae</taxon>
        <taxon>Roseobacter</taxon>
    </lineage>
</organism>
<dbReference type="AlphaFoldDB" id="A0A640VKV0"/>
<dbReference type="EMBL" id="BLIV01000001">
    <property type="protein sequence ID" value="GFE48709.1"/>
    <property type="molecule type" value="Genomic_DNA"/>
</dbReference>
<proteinExistence type="predicted"/>
<dbReference type="RefSeq" id="WP_159974578.1">
    <property type="nucleotide sequence ID" value="NZ_BLIV01000001.1"/>
</dbReference>
<dbReference type="PANTHER" id="PTHR21461">
    <property type="entry name" value="GLYCOSYLTRANSFERASE FAMILY 92 PROTEIN"/>
    <property type="match status" value="1"/>
</dbReference>
<evidence type="ECO:0000256" key="3">
    <source>
        <dbReference type="ARBA" id="ARBA00022989"/>
    </source>
</evidence>
<sequence>MTYAIAACARNEGPFLIEWIAHHLSVGFDKIFVATNDCEDGTDQILDLLAADWPVYRIDNTTSLEGLTHQRSAVQRCLAHEDMTDQDWVMHIDLDEFLNIRTGQPRIAEFLAPFGDVHAVMFGCRVFGSSDRAVWDGGGVLDGFLLCQDDLEGFAQKVMFRRSAFRDAAPHCPKDPTVPAETLRVVNTAGEMLDTSVCYRQRGTALKLAPEQKTWALACINHYMHKSHDLTRLSRRLRGDANGRRARRRRSVGTEEYNRFDRNDVLDVSINTSRVDRIRIMTALLQTPGVLEAHYQAHAWFFKKLTRLAKRRR</sequence>
<protein>
    <recommendedName>
        <fullName evidence="6">Glycosyl transferase family 2</fullName>
    </recommendedName>
</protein>
<dbReference type="GO" id="GO:0016020">
    <property type="term" value="C:membrane"/>
    <property type="evidence" value="ECO:0007669"/>
    <property type="project" value="UniProtKB-SubCell"/>
</dbReference>
<dbReference type="GO" id="GO:0005737">
    <property type="term" value="C:cytoplasm"/>
    <property type="evidence" value="ECO:0007669"/>
    <property type="project" value="TreeGrafter"/>
</dbReference>
<evidence type="ECO:0008006" key="6">
    <source>
        <dbReference type="Google" id="ProtNLM"/>
    </source>
</evidence>
<keyword evidence="3" id="KW-0472">Membrane</keyword>
<name>A0A640VKV0_9RHOB</name>
<dbReference type="GO" id="GO:0016757">
    <property type="term" value="F:glycosyltransferase activity"/>
    <property type="evidence" value="ECO:0007669"/>
    <property type="project" value="TreeGrafter"/>
</dbReference>
<evidence type="ECO:0000256" key="1">
    <source>
        <dbReference type="ARBA" id="ARBA00004167"/>
    </source>
</evidence>
<dbReference type="PANTHER" id="PTHR21461:SF69">
    <property type="entry name" value="GLYCOSYLTRANSFERASE FAMILY 92 PROTEIN"/>
    <property type="match status" value="1"/>
</dbReference>
<accession>A0A640VKV0</accession>
<dbReference type="Proteomes" id="UP000436522">
    <property type="component" value="Unassembled WGS sequence"/>
</dbReference>
<dbReference type="OrthoDB" id="4964299at2"/>
<keyword evidence="3" id="KW-1133">Transmembrane helix</keyword>
<evidence type="ECO:0000256" key="2">
    <source>
        <dbReference type="ARBA" id="ARBA00022692"/>
    </source>
</evidence>
<evidence type="ECO:0000313" key="4">
    <source>
        <dbReference type="EMBL" id="GFE48709.1"/>
    </source>
</evidence>
<comment type="subcellular location">
    <subcellularLocation>
        <location evidence="1">Membrane</location>
        <topology evidence="1">Single-pass membrane protein</topology>
    </subcellularLocation>
</comment>
<keyword evidence="2" id="KW-0812">Transmembrane</keyword>
<comment type="caution">
    <text evidence="4">The sequence shown here is derived from an EMBL/GenBank/DDBJ whole genome shotgun (WGS) entry which is preliminary data.</text>
</comment>
<keyword evidence="5" id="KW-1185">Reference proteome</keyword>